<dbReference type="WBParaSite" id="OFLC_0000299301-mRNA-1">
    <property type="protein sequence ID" value="OFLC_0000299301-mRNA-1"/>
    <property type="gene ID" value="OFLC_0000299301"/>
</dbReference>
<dbReference type="STRING" id="387005.A0A183H683"/>
<evidence type="ECO:0000313" key="1">
    <source>
        <dbReference type="EMBL" id="VDO34919.1"/>
    </source>
</evidence>
<dbReference type="Proteomes" id="UP000267606">
    <property type="component" value="Unassembled WGS sequence"/>
</dbReference>
<dbReference type="EMBL" id="UZAJ01001872">
    <property type="protein sequence ID" value="VDO34919.1"/>
    <property type="molecule type" value="Genomic_DNA"/>
</dbReference>
<sequence>MMCSSRLLHNTYRNYIPGLPLSKSMVHFRFSAFANRLLPVAESAVPEVGLSPAINKPSKIVRECDVANVNWSVGLGEQGCQQVGSLHTSTKASAIPEKIISVGAVGGEISGKKPPPVLEWNPMVHTEWQLGVGARLLPKLPEGTKVGKLVMGKYGLYRPGLHEITQQFFINTELKGMAPENALPLSALLAKIGKILMVVPIITVLLNLPTLLAQKPVGIYAGYIPPGRS</sequence>
<organism evidence="3">
    <name type="scientific">Onchocerca flexuosa</name>
    <dbReference type="NCBI Taxonomy" id="387005"/>
    <lineage>
        <taxon>Eukaryota</taxon>
        <taxon>Metazoa</taxon>
        <taxon>Ecdysozoa</taxon>
        <taxon>Nematoda</taxon>
        <taxon>Chromadorea</taxon>
        <taxon>Rhabditida</taxon>
        <taxon>Spirurina</taxon>
        <taxon>Spiruromorpha</taxon>
        <taxon>Filarioidea</taxon>
        <taxon>Onchocercidae</taxon>
        <taxon>Onchocerca</taxon>
    </lineage>
</organism>
<protein>
    <submittedName>
        <fullName evidence="3">Tricarboxylate carrier</fullName>
    </submittedName>
</protein>
<proteinExistence type="predicted"/>
<evidence type="ECO:0000313" key="2">
    <source>
        <dbReference type="Proteomes" id="UP000267606"/>
    </source>
</evidence>
<dbReference type="AlphaFoldDB" id="A0A183H683"/>
<gene>
    <name evidence="1" type="ORF">OFLC_LOCUS2993</name>
</gene>
<evidence type="ECO:0000313" key="3">
    <source>
        <dbReference type="WBParaSite" id="OFLC_0000299301-mRNA-1"/>
    </source>
</evidence>
<accession>A0A183H683</accession>
<reference evidence="3" key="1">
    <citation type="submission" date="2016-06" db="UniProtKB">
        <authorList>
            <consortium name="WormBaseParasite"/>
        </authorList>
    </citation>
    <scope>IDENTIFICATION</scope>
</reference>
<name>A0A183H683_9BILA</name>
<keyword evidence="2" id="KW-1185">Reference proteome</keyword>
<reference evidence="1 2" key="2">
    <citation type="submission" date="2018-11" db="EMBL/GenBank/DDBJ databases">
        <authorList>
            <consortium name="Pathogen Informatics"/>
        </authorList>
    </citation>
    <scope>NUCLEOTIDE SEQUENCE [LARGE SCALE GENOMIC DNA]</scope>
</reference>